<evidence type="ECO:0000313" key="2">
    <source>
        <dbReference type="EMBL" id="PVD30861.1"/>
    </source>
</evidence>
<accession>A0A2T7PBR9</accession>
<feature type="compositionally biased region" description="Basic and acidic residues" evidence="1">
    <location>
        <begin position="30"/>
        <end position="49"/>
    </location>
</feature>
<protein>
    <submittedName>
        <fullName evidence="2">Uncharacterized protein</fullName>
    </submittedName>
</protein>
<dbReference type="AlphaFoldDB" id="A0A2T7PBR9"/>
<comment type="caution">
    <text evidence="2">The sequence shown here is derived from an EMBL/GenBank/DDBJ whole genome shotgun (WGS) entry which is preliminary data.</text>
</comment>
<sequence>MPAAAVSVNSLRGRRPGTSCSLRRTSARQKSGDKLKENGNPRTDDASQGHEIELLEYEWPDLPPLPALKDAVTRSRVSFGISYLLPVDKGRNSINNHFRTDLRAMFQEPYASDDLRYDDGRVKLSAAVHFLCNTSATKWTRRHLQSVPVILNAESEKARQLYCRSAPSSGVASQRMGIDPLKLRTRSNLFRPLKAAVPPELIKLRKEVEEIVRSVQEEVEALEEQKIAATQPAALVPSRDQDPSAPEAGGNRVQAEACAVIVDKDGSVGAIPESTKQVSQTSPGKYETYEILKAAKPPKPLLPDSIKSQYLSAEKSQDIWEWLHHGEEQSDFDFFLSVCG</sequence>
<feature type="region of interest" description="Disordered" evidence="1">
    <location>
        <begin position="230"/>
        <end position="252"/>
    </location>
</feature>
<evidence type="ECO:0000313" key="3">
    <source>
        <dbReference type="Proteomes" id="UP000245119"/>
    </source>
</evidence>
<name>A0A2T7PBR9_POMCA</name>
<dbReference type="EMBL" id="PZQS01000005">
    <property type="protein sequence ID" value="PVD30861.1"/>
    <property type="molecule type" value="Genomic_DNA"/>
</dbReference>
<dbReference type="Proteomes" id="UP000245119">
    <property type="component" value="Linkage Group LG5"/>
</dbReference>
<dbReference type="OMA" id="DIWEWLH"/>
<gene>
    <name evidence="2" type="ORF">C0Q70_10136</name>
</gene>
<proteinExistence type="predicted"/>
<dbReference type="OrthoDB" id="6286406at2759"/>
<keyword evidence="3" id="KW-1185">Reference proteome</keyword>
<feature type="region of interest" description="Disordered" evidence="1">
    <location>
        <begin position="1"/>
        <end position="49"/>
    </location>
</feature>
<reference evidence="2 3" key="1">
    <citation type="submission" date="2018-04" db="EMBL/GenBank/DDBJ databases">
        <title>The genome of golden apple snail Pomacea canaliculata provides insight into stress tolerance and invasive adaptation.</title>
        <authorList>
            <person name="Liu C."/>
            <person name="Liu B."/>
            <person name="Ren Y."/>
            <person name="Zhang Y."/>
            <person name="Wang H."/>
            <person name="Li S."/>
            <person name="Jiang F."/>
            <person name="Yin L."/>
            <person name="Zhang G."/>
            <person name="Qian W."/>
            <person name="Fan W."/>
        </authorList>
    </citation>
    <scope>NUCLEOTIDE SEQUENCE [LARGE SCALE GENOMIC DNA]</scope>
    <source>
        <strain evidence="2">SZHN2017</strain>
        <tissue evidence="2">Muscle</tissue>
    </source>
</reference>
<evidence type="ECO:0000256" key="1">
    <source>
        <dbReference type="SAM" id="MobiDB-lite"/>
    </source>
</evidence>
<organism evidence="2 3">
    <name type="scientific">Pomacea canaliculata</name>
    <name type="common">Golden apple snail</name>
    <dbReference type="NCBI Taxonomy" id="400727"/>
    <lineage>
        <taxon>Eukaryota</taxon>
        <taxon>Metazoa</taxon>
        <taxon>Spiralia</taxon>
        <taxon>Lophotrochozoa</taxon>
        <taxon>Mollusca</taxon>
        <taxon>Gastropoda</taxon>
        <taxon>Caenogastropoda</taxon>
        <taxon>Architaenioglossa</taxon>
        <taxon>Ampullarioidea</taxon>
        <taxon>Ampullariidae</taxon>
        <taxon>Pomacea</taxon>
    </lineage>
</organism>